<organism evidence="9 10">
    <name type="scientific">Zunongwangia profunda (strain DSM 18752 / CCTCC AB 206139 / SM-A87)</name>
    <name type="common">Wangia profunda</name>
    <dbReference type="NCBI Taxonomy" id="655815"/>
    <lineage>
        <taxon>Bacteria</taxon>
        <taxon>Pseudomonadati</taxon>
        <taxon>Bacteroidota</taxon>
        <taxon>Flavobacteriia</taxon>
        <taxon>Flavobacteriales</taxon>
        <taxon>Flavobacteriaceae</taxon>
        <taxon>Zunongwangia</taxon>
    </lineage>
</organism>
<dbReference type="InterPro" id="IPR037066">
    <property type="entry name" value="Plug_dom_sf"/>
</dbReference>
<dbReference type="SUPFAM" id="SSF56935">
    <property type="entry name" value="Porins"/>
    <property type="match status" value="1"/>
</dbReference>
<dbReference type="KEGG" id="zpr:ZPR_0351"/>
<proteinExistence type="inferred from homology"/>
<protein>
    <submittedName>
        <fullName evidence="9">TonB-dependent Receptor Plug domain protein</fullName>
    </submittedName>
</protein>
<evidence type="ECO:0000256" key="6">
    <source>
        <dbReference type="ARBA" id="ARBA00023237"/>
    </source>
</evidence>
<evidence type="ECO:0000313" key="10">
    <source>
        <dbReference type="Proteomes" id="UP000001654"/>
    </source>
</evidence>
<dbReference type="GO" id="GO:0009279">
    <property type="term" value="C:cell outer membrane"/>
    <property type="evidence" value="ECO:0007669"/>
    <property type="project" value="UniProtKB-SubCell"/>
</dbReference>
<dbReference type="InterPro" id="IPR023996">
    <property type="entry name" value="TonB-dep_OMP_SusC/RagA"/>
</dbReference>
<dbReference type="FunFam" id="2.170.130.10:FF:000008">
    <property type="entry name" value="SusC/RagA family TonB-linked outer membrane protein"/>
    <property type="match status" value="1"/>
</dbReference>
<evidence type="ECO:0000256" key="3">
    <source>
        <dbReference type="ARBA" id="ARBA00022452"/>
    </source>
</evidence>
<keyword evidence="2 7" id="KW-0813">Transport</keyword>
<accession>D5BDW9</accession>
<evidence type="ECO:0000313" key="9">
    <source>
        <dbReference type="EMBL" id="ADF50710.1"/>
    </source>
</evidence>
<evidence type="ECO:0000256" key="7">
    <source>
        <dbReference type="PROSITE-ProRule" id="PRU01360"/>
    </source>
</evidence>
<evidence type="ECO:0000256" key="2">
    <source>
        <dbReference type="ARBA" id="ARBA00022448"/>
    </source>
</evidence>
<dbReference type="InterPro" id="IPR023997">
    <property type="entry name" value="TonB-dep_OMP_SusC/RagA_CS"/>
</dbReference>
<dbReference type="Gene3D" id="2.60.40.1120">
    <property type="entry name" value="Carboxypeptidase-like, regulatory domain"/>
    <property type="match status" value="1"/>
</dbReference>
<dbReference type="Proteomes" id="UP000001654">
    <property type="component" value="Chromosome"/>
</dbReference>
<comment type="subcellular location">
    <subcellularLocation>
        <location evidence="1 7">Cell outer membrane</location>
        <topology evidence="1 7">Multi-pass membrane protein</topology>
    </subcellularLocation>
</comment>
<keyword evidence="3 7" id="KW-1134">Transmembrane beta strand</keyword>
<dbReference type="EMBL" id="CP001650">
    <property type="protein sequence ID" value="ADF50710.1"/>
    <property type="molecule type" value="Genomic_DNA"/>
</dbReference>
<dbReference type="Pfam" id="PF13715">
    <property type="entry name" value="CarbopepD_reg_2"/>
    <property type="match status" value="1"/>
</dbReference>
<dbReference type="SUPFAM" id="SSF49464">
    <property type="entry name" value="Carboxypeptidase regulatory domain-like"/>
    <property type="match status" value="1"/>
</dbReference>
<evidence type="ECO:0000256" key="5">
    <source>
        <dbReference type="ARBA" id="ARBA00023136"/>
    </source>
</evidence>
<dbReference type="InterPro" id="IPR012910">
    <property type="entry name" value="Plug_dom"/>
</dbReference>
<dbReference type="RefSeq" id="WP_013069863.1">
    <property type="nucleotide sequence ID" value="NC_014041.1"/>
</dbReference>
<feature type="domain" description="TonB-dependent receptor plug" evidence="8">
    <location>
        <begin position="148"/>
        <end position="257"/>
    </location>
</feature>
<sequence length="1052" mass="116129">MISDKMIKKYVQEGKIYFPAIEFIAKVKLAFLFVFFLGLLSKSSEISALNLQESRIDITGTVVDSESVPLPGVNILVKGTSKGVTTDFDGNFSIEDVPEDAVLVFGFLGFDTQEVPVNSRTIIKVVMEAAIGALDEVMIVGYGGTVKRSDVTGSVSQVEVEQLKDIPGGSVESLLQGRVAGLQITTSSQAPGAGASVRIRGGSSLRGSNSPLLVVDGFPIGDAGNLQQINPADIESIEILKDASASAIYGSRGANGVILVTTRNPKNGKTVINVRQQTTVSQFTSELNLWRNPVLLAQLSNESRINGGFPPLYIGEVASTGLYYPSVQELQNGDWPHNVRWDDIVFRDTPINNSTTIDVSSSNEKTNFSFSGNYFTEQGVYIEDDYSKFNYNLNVDHKLYDNFRITFSSIGSKGKRNNNGGLAYWRSPIIPVYDENGDYYLTNNNDFNHPIALTENRVNKNKTIDFLSFLGLEWDIIPSLKLTSRLNYKFGNSISDQYFPKTYTEAGEFNNGVASIGNYQAETIISETFANYNKTFGVHKLGVTAGFSYQNDVIRTSNLGASDFVNEVLQNENLGAGNPERNTVGNNLIETELVSGIFRVNYEFREKYLFTFTSRADGSSKFGENNKWAIFPSGAIGWKAGEENFIKELEIFDLLKFRASYGISGNQGISPYQTLSRYGVSEYYNNGNWVTVIGPGYEVGRTGQGGIEVLWGGIPNPDLKWETTAQVDFGVDMGFFNDRLQVIFDYYEKHTDDLLQERILPISSGFDRMWVNEGSIANKGIELTLDGTLIQSNDFTLGATAIFYRNRNEVTGLGSTTESGNLIDPNTGMEFRFSGNSLAMFRAFPNLLAVGQPVNVFYGYKTDGIVQNLEEGVSAGLEGDLAQPGEFKYVDVNGDGVISVDDRTIIGDPNPDFTASFNLSLNYKKFDASIFFNGVFGNDVLNTQSFNQPSNQPLRWTPDNPTNSFPSLRDGRQVEFSDWWIEDGSFVRIQNLNLGYSFEIDSLVSARVFVNATNLYTFTKFDGYDPEVGGDGIYWGGYPRLRQGTIGLTLTF</sequence>
<evidence type="ECO:0000259" key="8">
    <source>
        <dbReference type="Pfam" id="PF07715"/>
    </source>
</evidence>
<keyword evidence="6 7" id="KW-0998">Cell outer membrane</keyword>
<dbReference type="AlphaFoldDB" id="D5BDW9"/>
<dbReference type="PROSITE" id="PS52016">
    <property type="entry name" value="TONB_DEPENDENT_REC_3"/>
    <property type="match status" value="1"/>
</dbReference>
<dbReference type="HOGENOM" id="CLU_004317_0_2_10"/>
<dbReference type="Gene3D" id="2.170.130.10">
    <property type="entry name" value="TonB-dependent receptor, plug domain"/>
    <property type="match status" value="1"/>
</dbReference>
<evidence type="ECO:0000256" key="4">
    <source>
        <dbReference type="ARBA" id="ARBA00022692"/>
    </source>
</evidence>
<reference evidence="9 10" key="1">
    <citation type="journal article" date="2010" name="BMC Genomics">
        <title>The complete genome of Zunongwangia profunda SM-A87 reveals its adaptation to the deep-sea environment and ecological role in sedimentary organic nitrogen degradation.</title>
        <authorList>
            <person name="Qin Q.L."/>
            <person name="Zhang X.Y."/>
            <person name="Wang X.M."/>
            <person name="Liu G.M."/>
            <person name="Chen X.L."/>
            <person name="Xie B.B."/>
            <person name="Dang H.Y."/>
            <person name="Zhou B.C."/>
            <person name="Yu J."/>
            <person name="Zhang Y.Z."/>
        </authorList>
    </citation>
    <scope>NUCLEOTIDE SEQUENCE [LARGE SCALE GENOMIC DNA]</scope>
    <source>
        <strain evidence="10">DSM 18752 / CCTCC AB 206139 / SM-A87</strain>
    </source>
</reference>
<dbReference type="Pfam" id="PF07715">
    <property type="entry name" value="Plug"/>
    <property type="match status" value="1"/>
</dbReference>
<comment type="similarity">
    <text evidence="7">Belongs to the TonB-dependent receptor family.</text>
</comment>
<dbReference type="InterPro" id="IPR008969">
    <property type="entry name" value="CarboxyPept-like_regulatory"/>
</dbReference>
<keyword evidence="9" id="KW-0675">Receptor</keyword>
<dbReference type="NCBIfam" id="TIGR04056">
    <property type="entry name" value="OMP_RagA_SusC"/>
    <property type="match status" value="1"/>
</dbReference>
<dbReference type="NCBIfam" id="TIGR04057">
    <property type="entry name" value="SusC_RagA_signa"/>
    <property type="match status" value="1"/>
</dbReference>
<name>D5BDW9_ZUNPS</name>
<keyword evidence="5 7" id="KW-0472">Membrane</keyword>
<dbReference type="InterPro" id="IPR036942">
    <property type="entry name" value="Beta-barrel_TonB_sf"/>
</dbReference>
<gene>
    <name evidence="9" type="ordered locus">ZPR_0351</name>
</gene>
<dbReference type="InterPro" id="IPR039426">
    <property type="entry name" value="TonB-dep_rcpt-like"/>
</dbReference>
<dbReference type="Gene3D" id="2.40.170.20">
    <property type="entry name" value="TonB-dependent receptor, beta-barrel domain"/>
    <property type="match status" value="1"/>
</dbReference>
<dbReference type="STRING" id="655815.ZPR_0351"/>
<keyword evidence="4 7" id="KW-0812">Transmembrane</keyword>
<dbReference type="eggNOG" id="COG1629">
    <property type="taxonomic scope" value="Bacteria"/>
</dbReference>
<evidence type="ECO:0000256" key="1">
    <source>
        <dbReference type="ARBA" id="ARBA00004571"/>
    </source>
</evidence>
<keyword evidence="10" id="KW-1185">Reference proteome</keyword>